<protein>
    <submittedName>
        <fullName evidence="1">Uncharacterized protein</fullName>
    </submittedName>
</protein>
<dbReference type="Proteomes" id="UP000249920">
    <property type="component" value="Segment"/>
</dbReference>
<proteinExistence type="predicted"/>
<accession>A0A2Z5XVS9</accession>
<name>A0A2Z5XVS9_9CAUD</name>
<organism evidence="1 2">
    <name type="scientific">Mycobacterium phage HC</name>
    <dbReference type="NCBI Taxonomy" id="2077135"/>
    <lineage>
        <taxon>Viruses</taxon>
        <taxon>Duplodnaviria</taxon>
        <taxon>Heunggongvirae</taxon>
        <taxon>Uroviricota</taxon>
        <taxon>Caudoviricetes</taxon>
        <taxon>Chebruvirinae</taxon>
        <taxon>Brujitavirus</taxon>
        <taxon>Brujitavirus HC</taxon>
    </lineage>
</organism>
<dbReference type="EMBL" id="AP018487">
    <property type="protein sequence ID" value="BBC53945.1"/>
    <property type="molecule type" value="Genomic_DNA"/>
</dbReference>
<dbReference type="RefSeq" id="YP_010088251.1">
    <property type="nucleotide sequence ID" value="NC_055707.1"/>
</dbReference>
<evidence type="ECO:0000313" key="2">
    <source>
        <dbReference type="Proteomes" id="UP000249920"/>
    </source>
</evidence>
<dbReference type="KEGG" id="vg:65105686"/>
<keyword evidence="2" id="KW-1185">Reference proteome</keyword>
<sequence length="68" mass="8216">MSTFAPPQSLYERIRYIHLALKRARRERDKGLAAYAEKRLNELLDRVQRRPLHDIDPELDARLRVDFR</sequence>
<reference evidence="1" key="1">
    <citation type="submission" date="2018-01" db="EMBL/GenBank/DDBJ databases">
        <title>Genome sequence of Mycobacterium phage HC.</title>
        <authorList>
            <person name="Uchiyama J."/>
            <person name="Matsuzaki S."/>
        </authorList>
    </citation>
    <scope>NUCLEOTIDE SEQUENCE [LARGE SCALE GENOMIC DNA]</scope>
</reference>
<dbReference type="GeneID" id="65105686"/>
<evidence type="ECO:0000313" key="1">
    <source>
        <dbReference type="EMBL" id="BBC53945.1"/>
    </source>
</evidence>